<keyword evidence="2" id="KW-1185">Reference proteome</keyword>
<dbReference type="RefSeq" id="WP_164365015.1">
    <property type="nucleotide sequence ID" value="NZ_CP066776.1"/>
</dbReference>
<organism evidence="1 2">
    <name type="scientific">Sulfuriroseicoccus oceanibius</name>
    <dbReference type="NCBI Taxonomy" id="2707525"/>
    <lineage>
        <taxon>Bacteria</taxon>
        <taxon>Pseudomonadati</taxon>
        <taxon>Verrucomicrobiota</taxon>
        <taxon>Verrucomicrobiia</taxon>
        <taxon>Verrucomicrobiales</taxon>
        <taxon>Verrucomicrobiaceae</taxon>
        <taxon>Sulfuriroseicoccus</taxon>
    </lineage>
</organism>
<evidence type="ECO:0000313" key="2">
    <source>
        <dbReference type="Proteomes" id="UP000475117"/>
    </source>
</evidence>
<name>A0A6B3L4R7_9BACT</name>
<dbReference type="Pfam" id="PF07027">
    <property type="entry name" value="DUF1318"/>
    <property type="match status" value="1"/>
</dbReference>
<accession>A0A6B3L4R7</accession>
<proteinExistence type="predicted"/>
<protein>
    <submittedName>
        <fullName evidence="1">YdbL family protein</fullName>
    </submittedName>
</protein>
<dbReference type="EMBL" id="CP066776">
    <property type="protein sequence ID" value="QQL45688.1"/>
    <property type="molecule type" value="Genomic_DNA"/>
</dbReference>
<dbReference type="AlphaFoldDB" id="A0A6B3L4R7"/>
<dbReference type="InterPro" id="IPR008309">
    <property type="entry name" value="YdbL"/>
</dbReference>
<evidence type="ECO:0000313" key="1">
    <source>
        <dbReference type="EMBL" id="QQL45688.1"/>
    </source>
</evidence>
<reference evidence="1 2" key="1">
    <citation type="submission" date="2020-12" db="EMBL/GenBank/DDBJ databases">
        <title>Sulforoseuscoccus oceanibium gen. nov., sp. nov., a representative of the phylum Verrucomicrobia with special cytoplasmic membrane, and proposal of Sulforoseuscoccusaceae fam. nov.</title>
        <authorList>
            <person name="Xi F."/>
        </authorList>
    </citation>
    <scope>NUCLEOTIDE SEQUENCE [LARGE SCALE GENOMIC DNA]</scope>
    <source>
        <strain evidence="1 2">T37</strain>
    </source>
</reference>
<dbReference type="Proteomes" id="UP000475117">
    <property type="component" value="Chromosome"/>
</dbReference>
<sequence>MKRSITTMLAVVAMTVAVAPSVRAENLGTVKSRMEQRLADVVSLKQRGAVGEDNRGYLSVRGQVSAAENALVQAENADRKMVYAAIAKKTNASVESVGAKRAAQVRKAAPKGTWVQKPDGKWVEVS</sequence>
<dbReference type="KEGG" id="soa:G3M56_003610"/>
<gene>
    <name evidence="1" type="ORF">G3M56_003610</name>
</gene>